<evidence type="ECO:0000313" key="8">
    <source>
        <dbReference type="EMBL" id="QDC26223.1"/>
    </source>
</evidence>
<evidence type="ECO:0000313" key="9">
    <source>
        <dbReference type="Proteomes" id="UP000314616"/>
    </source>
</evidence>
<keyword evidence="3" id="KW-0238">DNA-binding</keyword>
<protein>
    <submittedName>
        <fullName evidence="8">Response regulator transcription factor</fullName>
    </submittedName>
</protein>
<dbReference type="Proteomes" id="UP000314616">
    <property type="component" value="Chromosome"/>
</dbReference>
<dbReference type="SUPFAM" id="SSF52172">
    <property type="entry name" value="CheY-like"/>
    <property type="match status" value="1"/>
</dbReference>
<feature type="domain" description="HTH luxR-type" evidence="6">
    <location>
        <begin position="188"/>
        <end position="258"/>
    </location>
</feature>
<dbReference type="AlphaFoldDB" id="A0A5B8C6L9"/>
<proteinExistence type="predicted"/>
<dbReference type="CDD" id="cd06170">
    <property type="entry name" value="LuxR_C_like"/>
    <property type="match status" value="1"/>
</dbReference>
<dbReference type="GO" id="GO:0006355">
    <property type="term" value="P:regulation of DNA-templated transcription"/>
    <property type="evidence" value="ECO:0007669"/>
    <property type="project" value="InterPro"/>
</dbReference>
<evidence type="ECO:0000256" key="4">
    <source>
        <dbReference type="ARBA" id="ARBA00023163"/>
    </source>
</evidence>
<evidence type="ECO:0000256" key="3">
    <source>
        <dbReference type="ARBA" id="ARBA00023125"/>
    </source>
</evidence>
<dbReference type="InterPro" id="IPR001789">
    <property type="entry name" value="Sig_transdc_resp-reg_receiver"/>
</dbReference>
<dbReference type="InterPro" id="IPR011006">
    <property type="entry name" value="CheY-like_superfamily"/>
</dbReference>
<dbReference type="InterPro" id="IPR039420">
    <property type="entry name" value="WalR-like"/>
</dbReference>
<keyword evidence="2" id="KW-0805">Transcription regulation</keyword>
<evidence type="ECO:0000256" key="2">
    <source>
        <dbReference type="ARBA" id="ARBA00023015"/>
    </source>
</evidence>
<dbReference type="GO" id="GO:0000160">
    <property type="term" value="P:phosphorelay signal transduction system"/>
    <property type="evidence" value="ECO:0007669"/>
    <property type="project" value="InterPro"/>
</dbReference>
<feature type="domain" description="Response regulatory" evidence="7">
    <location>
        <begin position="58"/>
        <end position="173"/>
    </location>
</feature>
<dbReference type="SMART" id="SM00448">
    <property type="entry name" value="REC"/>
    <property type="match status" value="1"/>
</dbReference>
<name>A0A5B8C6L9_9MICO</name>
<dbReference type="PROSITE" id="PS50043">
    <property type="entry name" value="HTH_LUXR_2"/>
    <property type="match status" value="1"/>
</dbReference>
<dbReference type="EMBL" id="CP040915">
    <property type="protein sequence ID" value="QDC26223.1"/>
    <property type="molecule type" value="Genomic_DNA"/>
</dbReference>
<dbReference type="InterPro" id="IPR016032">
    <property type="entry name" value="Sig_transdc_resp-reg_C-effctor"/>
</dbReference>
<dbReference type="PROSITE" id="PS50110">
    <property type="entry name" value="RESPONSE_REGULATORY"/>
    <property type="match status" value="1"/>
</dbReference>
<dbReference type="GO" id="GO:0003677">
    <property type="term" value="F:DNA binding"/>
    <property type="evidence" value="ECO:0007669"/>
    <property type="project" value="UniProtKB-KW"/>
</dbReference>
<dbReference type="Gene3D" id="1.10.10.10">
    <property type="entry name" value="Winged helix-like DNA-binding domain superfamily/Winged helix DNA-binding domain"/>
    <property type="match status" value="1"/>
</dbReference>
<dbReference type="InterPro" id="IPR058245">
    <property type="entry name" value="NreC/VraR/RcsB-like_REC"/>
</dbReference>
<dbReference type="PANTHER" id="PTHR43214:SF41">
    <property type="entry name" value="NITRATE_NITRITE RESPONSE REGULATOR PROTEIN NARP"/>
    <property type="match status" value="1"/>
</dbReference>
<dbReference type="Pfam" id="PF00072">
    <property type="entry name" value="Response_reg"/>
    <property type="match status" value="1"/>
</dbReference>
<evidence type="ECO:0000256" key="5">
    <source>
        <dbReference type="PROSITE-ProRule" id="PRU00169"/>
    </source>
</evidence>
<dbReference type="PROSITE" id="PS00622">
    <property type="entry name" value="HTH_LUXR_1"/>
    <property type="match status" value="1"/>
</dbReference>
<evidence type="ECO:0000256" key="1">
    <source>
        <dbReference type="ARBA" id="ARBA00022553"/>
    </source>
</evidence>
<sequence length="268" mass="28471">MWIALRDPLADATLARHSLDGMPEQEQVQGPCTGRGRARMSLTPSTRTRVEAPSRRATVAVIDDHPVVALGVAQCLAAADSVEVVGGFPSIAAMLRARGTEHPADLVLLELQAADSASDRLISRLTAAGVKVVVFTQVSSPYALELALTAGAVAVVHKSVPPERLAEVVAAAARGGRPGLVQVSGDGRRHPLSILSPRERETLALYASGEKSERVAQRLGISRETVNDYISRIRAKYRMAGRVADTKVDLYKRAVEDGILPPPGVLPT</sequence>
<evidence type="ECO:0000259" key="7">
    <source>
        <dbReference type="PROSITE" id="PS50110"/>
    </source>
</evidence>
<dbReference type="SMART" id="SM00421">
    <property type="entry name" value="HTH_LUXR"/>
    <property type="match status" value="1"/>
</dbReference>
<organism evidence="8 9">
    <name type="scientific">Georgenia yuyongxinii</name>
    <dbReference type="NCBI Taxonomy" id="2589797"/>
    <lineage>
        <taxon>Bacteria</taxon>
        <taxon>Bacillati</taxon>
        <taxon>Actinomycetota</taxon>
        <taxon>Actinomycetes</taxon>
        <taxon>Micrococcales</taxon>
        <taxon>Bogoriellaceae</taxon>
        <taxon>Georgenia</taxon>
    </lineage>
</organism>
<dbReference type="PANTHER" id="PTHR43214">
    <property type="entry name" value="TWO-COMPONENT RESPONSE REGULATOR"/>
    <property type="match status" value="1"/>
</dbReference>
<keyword evidence="4" id="KW-0804">Transcription</keyword>
<dbReference type="SUPFAM" id="SSF46894">
    <property type="entry name" value="C-terminal effector domain of the bipartite response regulators"/>
    <property type="match status" value="1"/>
</dbReference>
<dbReference type="InterPro" id="IPR000792">
    <property type="entry name" value="Tscrpt_reg_LuxR_C"/>
</dbReference>
<gene>
    <name evidence="8" type="ORF">FE374_17855</name>
</gene>
<dbReference type="InterPro" id="IPR036388">
    <property type="entry name" value="WH-like_DNA-bd_sf"/>
</dbReference>
<dbReference type="PRINTS" id="PR00038">
    <property type="entry name" value="HTHLUXR"/>
</dbReference>
<comment type="caution">
    <text evidence="5">Lacks conserved residue(s) required for the propagation of feature annotation.</text>
</comment>
<reference evidence="8 9" key="1">
    <citation type="submission" date="2019-05" db="EMBL/GenBank/DDBJ databases">
        <title>Georgenia *** sp. nov., and Georgenia *** sp. nov., isolated from the intestinal contents of plateau pika (Ochotona curzoniae) in the Qinghai-Tibet plateau of China.</title>
        <authorList>
            <person name="Tian Z."/>
        </authorList>
    </citation>
    <scope>NUCLEOTIDE SEQUENCE [LARGE SCALE GENOMIC DNA]</scope>
    <source>
        <strain evidence="8 9">Z443</strain>
    </source>
</reference>
<dbReference type="OrthoDB" id="3171335at2"/>
<evidence type="ECO:0000259" key="6">
    <source>
        <dbReference type="PROSITE" id="PS50043"/>
    </source>
</evidence>
<dbReference type="Gene3D" id="3.40.50.2300">
    <property type="match status" value="1"/>
</dbReference>
<dbReference type="Pfam" id="PF00196">
    <property type="entry name" value="GerE"/>
    <property type="match status" value="1"/>
</dbReference>
<accession>A0A5B8C6L9</accession>
<dbReference type="KEGG" id="gyu:FE374_17855"/>
<dbReference type="CDD" id="cd17535">
    <property type="entry name" value="REC_NarL-like"/>
    <property type="match status" value="1"/>
</dbReference>
<keyword evidence="1" id="KW-0597">Phosphoprotein</keyword>